<dbReference type="PROSITE" id="PS00211">
    <property type="entry name" value="ABC_TRANSPORTER_1"/>
    <property type="match status" value="2"/>
</dbReference>
<evidence type="ECO:0000256" key="3">
    <source>
        <dbReference type="SAM" id="MobiDB-lite"/>
    </source>
</evidence>
<evidence type="ECO:0000256" key="1">
    <source>
        <dbReference type="ARBA" id="ARBA00022741"/>
    </source>
</evidence>
<dbReference type="SMART" id="SM00382">
    <property type="entry name" value="AAA"/>
    <property type="match status" value="2"/>
</dbReference>
<dbReference type="EMBL" id="CP040089">
    <property type="protein sequence ID" value="QGA80294.1"/>
    <property type="molecule type" value="Genomic_DNA"/>
</dbReference>
<dbReference type="FunFam" id="3.40.50.300:FF:001546">
    <property type="entry name" value="RNase L inhibitor homolog"/>
    <property type="match status" value="1"/>
</dbReference>
<dbReference type="GO" id="GO:0005524">
    <property type="term" value="F:ATP binding"/>
    <property type="evidence" value="ECO:0007669"/>
    <property type="project" value="UniProtKB-KW"/>
</dbReference>
<feature type="domain" description="ABC transporter" evidence="4">
    <location>
        <begin position="349"/>
        <end position="561"/>
    </location>
</feature>
<dbReference type="PROSITE" id="PS50893">
    <property type="entry name" value="ABC_TRANSPORTER_2"/>
    <property type="match status" value="2"/>
</dbReference>
<feature type="region of interest" description="Disordered" evidence="3">
    <location>
        <begin position="564"/>
        <end position="596"/>
    </location>
</feature>
<evidence type="ECO:0000313" key="5">
    <source>
        <dbReference type="EMBL" id="QGA80294.1"/>
    </source>
</evidence>
<dbReference type="KEGG" id="ncon:LC1Nh_0393"/>
<evidence type="ECO:0000256" key="2">
    <source>
        <dbReference type="ARBA" id="ARBA00022840"/>
    </source>
</evidence>
<reference evidence="6" key="1">
    <citation type="submission" date="2019-05" db="EMBL/GenBank/DDBJ databases">
        <title>Candidatus Nanohalobium constans, a novel model system to study the DPANN nano-sized archaea: genomic and physiological characterization of a nanoarchaeon co-cultured with its chitinotrophic host.</title>
        <authorList>
            <person name="La Cono V."/>
            <person name="Arcadi E."/>
            <person name="Crisafi F."/>
            <person name="Denaro R."/>
            <person name="La Spada G."/>
            <person name="Messina E."/>
            <person name="Smedile F."/>
            <person name="Toshchakov S.V."/>
            <person name="Shevchenko M.A."/>
            <person name="Golyshin P.N."/>
            <person name="Golyshina O.V."/>
            <person name="Ferrer M."/>
            <person name="Rohde M."/>
            <person name="Mushegian A."/>
            <person name="Sorokin D.Y."/>
            <person name="Giuliano L."/>
            <person name="Yakimov M.M."/>
        </authorList>
    </citation>
    <scope>NUCLEOTIDE SEQUENCE [LARGE SCALE GENOMIC DNA]</scope>
    <source>
        <strain evidence="6">LC1Nh</strain>
    </source>
</reference>
<dbReference type="SUPFAM" id="SSF52540">
    <property type="entry name" value="P-loop containing nucleoside triphosphate hydrolases"/>
    <property type="match status" value="2"/>
</dbReference>
<dbReference type="Proteomes" id="UP000377803">
    <property type="component" value="Chromosome"/>
</dbReference>
<dbReference type="AlphaFoldDB" id="A0A5Q0UFI9"/>
<keyword evidence="1" id="KW-0547">Nucleotide-binding</keyword>
<evidence type="ECO:0000313" key="6">
    <source>
        <dbReference type="Proteomes" id="UP000377803"/>
    </source>
</evidence>
<dbReference type="Pfam" id="PF00005">
    <property type="entry name" value="ABC_tran"/>
    <property type="match status" value="2"/>
</dbReference>
<dbReference type="InterPro" id="IPR017871">
    <property type="entry name" value="ABC_transporter-like_CS"/>
</dbReference>
<dbReference type="GeneID" id="42364777"/>
<dbReference type="OrthoDB" id="30658at2157"/>
<proteinExistence type="predicted"/>
<dbReference type="RefSeq" id="WP_153550033.1">
    <property type="nucleotide sequence ID" value="NZ_CP040089.1"/>
</dbReference>
<accession>A0A5Q0UFI9</accession>
<sequence length="596" mass="67214">MEQGKNSDRYVVVIDQDKIEPELARETVINYDPLNRAGKEGGFYIDENEELHIDEEDVMEAHKMAINKYPYEGAIKMIQLPAEEGEKVHQFHDNSFRLYGLPAPDEGSVVGIIGENGTGKSVALKILAGDIKPNLGDWENPPEWEEIQERYRGTDLQNHFKKLAEEDVEAAFKPQKVEDIPKAYTGKVRELLEGVAERKNVEEVAEQLDIEKLLDREVDVLSGGELQRVAIASTVLKEADIYMIDEPSSFLDVKQRLNMGEEIRKLGEEKPVLAVEHDLATLDLISDRINIFFGDPGNYGMVSNALSSKDGVNRYLEGYLPSDNIRIRSDEIKFDRTKRSQVENKPVVAEFPKFTKDFGEGEFKLETEPGKIHDEEIMAIFGENGLGKTVFAKMLAGAIESDEGDSPDISISYKPQYLDTSDAKVEDAISEVANPNGRKFETRIAEPLELEPLYEQKLSELSGGELQRVGVAICLAKDADLYLLDEPSAYLDVESRVELGKTLKRFARKTEKPLMVIDHDLLLLDYIADRGMVFKGEPGEEGVSTEPKKIGEAMNEFLKEVEITFRKDPETGRPRANKPDSQKDQSQRSKDEYYEQ</sequence>
<feature type="domain" description="ABC transporter" evidence="4">
    <location>
        <begin position="53"/>
        <end position="319"/>
    </location>
</feature>
<evidence type="ECO:0000259" key="4">
    <source>
        <dbReference type="PROSITE" id="PS50893"/>
    </source>
</evidence>
<dbReference type="InterPro" id="IPR003593">
    <property type="entry name" value="AAA+_ATPase"/>
</dbReference>
<dbReference type="InterPro" id="IPR027417">
    <property type="entry name" value="P-loop_NTPase"/>
</dbReference>
<dbReference type="GO" id="GO:0016887">
    <property type="term" value="F:ATP hydrolysis activity"/>
    <property type="evidence" value="ECO:0007669"/>
    <property type="project" value="InterPro"/>
</dbReference>
<name>A0A5Q0UFI9_9ARCH</name>
<dbReference type="PANTHER" id="PTHR19248">
    <property type="entry name" value="ATP-BINDING TRANSPORT PROTEIN-RELATED"/>
    <property type="match status" value="1"/>
</dbReference>
<keyword evidence="2" id="KW-0067">ATP-binding</keyword>
<dbReference type="InterPro" id="IPR003439">
    <property type="entry name" value="ABC_transporter-like_ATP-bd"/>
</dbReference>
<organism evidence="5 6">
    <name type="scientific">Candidatus Nanohalobium constans</name>
    <dbReference type="NCBI Taxonomy" id="2565781"/>
    <lineage>
        <taxon>Archaea</taxon>
        <taxon>Candidatus Nanohalarchaeota</taxon>
        <taxon>Candidatus Nanohalobia</taxon>
        <taxon>Candidatus Nanohalobiales</taxon>
        <taxon>Candidatus Nanohalobiaceae</taxon>
        <taxon>Candidatus Nanohalobium</taxon>
    </lineage>
</organism>
<dbReference type="PRINTS" id="PR01868">
    <property type="entry name" value="ABCEFAMILY"/>
</dbReference>
<protein>
    <submittedName>
        <fullName evidence="5">Ribosome biogenesis/translation initiation ATPase RLI</fullName>
    </submittedName>
</protein>
<dbReference type="NCBIfam" id="NF009945">
    <property type="entry name" value="PRK13409.1"/>
    <property type="match status" value="1"/>
</dbReference>
<dbReference type="Gene3D" id="3.40.50.300">
    <property type="entry name" value="P-loop containing nucleotide triphosphate hydrolases"/>
    <property type="match status" value="2"/>
</dbReference>
<dbReference type="InterPro" id="IPR013283">
    <property type="entry name" value="RLI1"/>
</dbReference>
<gene>
    <name evidence="5" type="primary">rli1</name>
    <name evidence="5" type="ORF">LC1Nh_0393</name>
</gene>
<keyword evidence="6" id="KW-1185">Reference proteome</keyword>